<evidence type="ECO:0000313" key="1">
    <source>
        <dbReference type="EMBL" id="CAN0055607.1"/>
    </source>
</evidence>
<reference evidence="1" key="1">
    <citation type="submission" date="2023-05" db="EMBL/GenBank/DDBJ databases">
        <authorList>
            <consortium name="ELIXIR-Norway"/>
        </authorList>
    </citation>
    <scope>NUCLEOTIDE SEQUENCE</scope>
</reference>
<evidence type="ECO:0000313" key="2">
    <source>
        <dbReference type="Proteomes" id="UP001162501"/>
    </source>
</evidence>
<dbReference type="EMBL" id="OX596105">
    <property type="protein sequence ID" value="CAN0055607.1"/>
    <property type="molecule type" value="Genomic_DNA"/>
</dbReference>
<reference evidence="1" key="2">
    <citation type="submission" date="2025-03" db="EMBL/GenBank/DDBJ databases">
        <authorList>
            <consortium name="ELIXIR-Norway"/>
            <consortium name="Elixir Norway"/>
        </authorList>
    </citation>
    <scope>NUCLEOTIDE SEQUENCE</scope>
</reference>
<feature type="non-terminal residue" evidence="1">
    <location>
        <position position="1"/>
    </location>
</feature>
<organism evidence="1 2">
    <name type="scientific">Rangifer tarandus platyrhynchus</name>
    <name type="common">Svalbard reindeer</name>
    <dbReference type="NCBI Taxonomy" id="3082113"/>
    <lineage>
        <taxon>Eukaryota</taxon>
        <taxon>Metazoa</taxon>
        <taxon>Chordata</taxon>
        <taxon>Craniata</taxon>
        <taxon>Vertebrata</taxon>
        <taxon>Euteleostomi</taxon>
        <taxon>Mammalia</taxon>
        <taxon>Eutheria</taxon>
        <taxon>Laurasiatheria</taxon>
        <taxon>Artiodactyla</taxon>
        <taxon>Ruminantia</taxon>
        <taxon>Pecora</taxon>
        <taxon>Cervidae</taxon>
        <taxon>Odocoileinae</taxon>
        <taxon>Rangifer</taxon>
    </lineage>
</organism>
<gene>
    <name evidence="1" type="ORF">MRATA1EN22A_LOCUS11358</name>
</gene>
<name>A0AC59YXB4_RANTA</name>
<protein>
    <submittedName>
        <fullName evidence="1">Uncharacterized protein</fullName>
    </submittedName>
</protein>
<feature type="non-terminal residue" evidence="1">
    <location>
        <position position="279"/>
    </location>
</feature>
<proteinExistence type="predicted"/>
<accession>A0AC59YXB4</accession>
<dbReference type="Proteomes" id="UP001162501">
    <property type="component" value="Chromosome 21"/>
</dbReference>
<sequence>IPSGVSKILYNDSTVATGISSPQITALTRMVLQEVKAYRPRISKMTSWRKGLIHGRKVHCKQQMFHDFQYLHESFKTFNNYDFIACQVELLPKAEGILKMYFPFHFYILKYMHISVKKKKEVINRTLKSVSRTEDILCKICRAGSFLGAGGDLSHACFDRLDLGKEWAITHGNNLQDKRDSVPQLFLKTMGWMLIIYKQMTHKPKSFFFCINKSQVAYCRFTISQPRMEKGLSLNAIWNMKECSLTSYLQCRNCINQSLFPCLLIGVEISDPRNLAESR</sequence>